<name>A0A2X3IFT8_9ENTR</name>
<evidence type="ECO:0000313" key="3">
    <source>
        <dbReference type="Proteomes" id="UP000251197"/>
    </source>
</evidence>
<dbReference type="EMBL" id="UAVU01000007">
    <property type="protein sequence ID" value="SQC91338.1"/>
    <property type="molecule type" value="Genomic_DNA"/>
</dbReference>
<protein>
    <submittedName>
        <fullName evidence="2">Uncharacterized protein</fullName>
    </submittedName>
</protein>
<dbReference type="Proteomes" id="UP000251197">
    <property type="component" value="Unassembled WGS sequence"/>
</dbReference>
<proteinExistence type="predicted"/>
<dbReference type="AlphaFoldDB" id="A0A2X3IFT8"/>
<accession>A0A2X3IFT8</accession>
<reference evidence="2 3" key="1">
    <citation type="submission" date="2018-06" db="EMBL/GenBank/DDBJ databases">
        <authorList>
            <consortium name="Pathogen Informatics"/>
            <person name="Doyle S."/>
        </authorList>
    </citation>
    <scope>NUCLEOTIDE SEQUENCE [LARGE SCALE GENOMIC DNA]</scope>
    <source>
        <strain evidence="2 3">NCTC12120</strain>
    </source>
</reference>
<keyword evidence="1" id="KW-0732">Signal</keyword>
<gene>
    <name evidence="2" type="ORF">NCTC12120_04491</name>
</gene>
<feature type="signal peptide" evidence="1">
    <location>
        <begin position="1"/>
        <end position="25"/>
    </location>
</feature>
<sequence>MKFVNVSKSITVALGLFVISASARADIVSDFYNSMVNKSITWQESQSQF</sequence>
<evidence type="ECO:0000313" key="2">
    <source>
        <dbReference type="EMBL" id="SQC91338.1"/>
    </source>
</evidence>
<organism evidence="2 3">
    <name type="scientific">Cedecea neteri</name>
    <dbReference type="NCBI Taxonomy" id="158822"/>
    <lineage>
        <taxon>Bacteria</taxon>
        <taxon>Pseudomonadati</taxon>
        <taxon>Pseudomonadota</taxon>
        <taxon>Gammaproteobacteria</taxon>
        <taxon>Enterobacterales</taxon>
        <taxon>Enterobacteriaceae</taxon>
        <taxon>Cedecea</taxon>
    </lineage>
</organism>
<evidence type="ECO:0000256" key="1">
    <source>
        <dbReference type="SAM" id="SignalP"/>
    </source>
</evidence>
<feature type="chain" id="PRO_5015883682" evidence="1">
    <location>
        <begin position="26"/>
        <end position="49"/>
    </location>
</feature>